<evidence type="ECO:0000313" key="3">
    <source>
        <dbReference type="EnsemblPlants" id="AES82671"/>
    </source>
</evidence>
<dbReference type="Pfam" id="PF19530">
    <property type="entry name" value="Ndh2_N"/>
    <property type="match status" value="1"/>
</dbReference>
<accession>G7L1X3</accession>
<reference evidence="3" key="3">
    <citation type="submission" date="2015-04" db="UniProtKB">
        <authorList>
            <consortium name="EnsemblPlants"/>
        </authorList>
    </citation>
    <scope>IDENTIFICATION</scope>
    <source>
        <strain evidence="3">cv. Jemalong A17</strain>
    </source>
</reference>
<dbReference type="EMBL" id="CM001223">
    <property type="protein sequence ID" value="AES82671.1"/>
    <property type="molecule type" value="Genomic_DNA"/>
</dbReference>
<dbReference type="PANTHER" id="PTHR45564">
    <property type="entry name" value="NAD(P)H-QUINONE OXIDOREDUCTASE SUBUNIT 2 B, CHLOROPLASTIC"/>
    <property type="match status" value="1"/>
</dbReference>
<dbReference type="HOGENOM" id="CLU_2577520_0_0_1"/>
<evidence type="ECO:0000313" key="4">
    <source>
        <dbReference type="Proteomes" id="UP000002051"/>
    </source>
</evidence>
<dbReference type="InterPro" id="IPR045693">
    <property type="entry name" value="Ndh2_N"/>
</dbReference>
<dbReference type="PANTHER" id="PTHR45564:SF1">
    <property type="entry name" value="NAD(P)H-QUINONE OXIDOREDUCTASE SUBUNIT 2"/>
    <property type="match status" value="1"/>
</dbReference>
<dbReference type="Proteomes" id="UP000002051">
    <property type="component" value="Unassembled WGS sequence"/>
</dbReference>
<keyword evidence="4" id="KW-1185">Reference proteome</keyword>
<organism evidence="2 4">
    <name type="scientific">Medicago truncatula</name>
    <name type="common">Barrel medic</name>
    <name type="synonym">Medicago tribuloides</name>
    <dbReference type="NCBI Taxonomy" id="3880"/>
    <lineage>
        <taxon>Eukaryota</taxon>
        <taxon>Viridiplantae</taxon>
        <taxon>Streptophyta</taxon>
        <taxon>Embryophyta</taxon>
        <taxon>Tracheophyta</taxon>
        <taxon>Spermatophyta</taxon>
        <taxon>Magnoliopsida</taxon>
        <taxon>eudicotyledons</taxon>
        <taxon>Gunneridae</taxon>
        <taxon>Pentapetalae</taxon>
        <taxon>rosids</taxon>
        <taxon>fabids</taxon>
        <taxon>Fabales</taxon>
        <taxon>Fabaceae</taxon>
        <taxon>Papilionoideae</taxon>
        <taxon>50 kb inversion clade</taxon>
        <taxon>NPAAA clade</taxon>
        <taxon>Hologalegina</taxon>
        <taxon>IRL clade</taxon>
        <taxon>Trifolieae</taxon>
        <taxon>Medicago</taxon>
    </lineage>
</organism>
<protein>
    <submittedName>
        <fullName evidence="2">NADH dehydrogenase subunit B, putative</fullName>
    </submittedName>
</protein>
<dbReference type="STRING" id="3880.G7L1X3"/>
<feature type="domain" description="NAD(P)H-quinone oxidoreductase subunit 2 N-terminal" evidence="1">
    <location>
        <begin position="7"/>
        <end position="41"/>
    </location>
</feature>
<dbReference type="PaxDb" id="3880-AES82671"/>
<evidence type="ECO:0000313" key="2">
    <source>
        <dbReference type="EMBL" id="AES82671.1"/>
    </source>
</evidence>
<reference evidence="2 4" key="1">
    <citation type="journal article" date="2011" name="Nature">
        <title>The Medicago genome provides insight into the evolution of rhizobial symbioses.</title>
        <authorList>
            <person name="Young N.D."/>
            <person name="Debelle F."/>
            <person name="Oldroyd G.E."/>
            <person name="Geurts R."/>
            <person name="Cannon S.B."/>
            <person name="Udvardi M.K."/>
            <person name="Benedito V.A."/>
            <person name="Mayer K.F."/>
            <person name="Gouzy J."/>
            <person name="Schoof H."/>
            <person name="Van de Peer Y."/>
            <person name="Proost S."/>
            <person name="Cook D.R."/>
            <person name="Meyers B.C."/>
            <person name="Spannagl M."/>
            <person name="Cheung F."/>
            <person name="De Mita S."/>
            <person name="Krishnakumar V."/>
            <person name="Gundlach H."/>
            <person name="Zhou S."/>
            <person name="Mudge J."/>
            <person name="Bharti A.K."/>
            <person name="Murray J.D."/>
            <person name="Naoumkina M.A."/>
            <person name="Rosen B."/>
            <person name="Silverstein K.A."/>
            <person name="Tang H."/>
            <person name="Rombauts S."/>
            <person name="Zhao P.X."/>
            <person name="Zhou P."/>
            <person name="Barbe V."/>
            <person name="Bardou P."/>
            <person name="Bechner M."/>
            <person name="Bellec A."/>
            <person name="Berger A."/>
            <person name="Berges H."/>
            <person name="Bidwell S."/>
            <person name="Bisseling T."/>
            <person name="Choisne N."/>
            <person name="Couloux A."/>
            <person name="Denny R."/>
            <person name="Deshpande S."/>
            <person name="Dai X."/>
            <person name="Doyle J.J."/>
            <person name="Dudez A.M."/>
            <person name="Farmer A.D."/>
            <person name="Fouteau S."/>
            <person name="Franken C."/>
            <person name="Gibelin C."/>
            <person name="Gish J."/>
            <person name="Goldstein S."/>
            <person name="Gonzalez A.J."/>
            <person name="Green P.J."/>
            <person name="Hallab A."/>
            <person name="Hartog M."/>
            <person name="Hua A."/>
            <person name="Humphray S.J."/>
            <person name="Jeong D.H."/>
            <person name="Jing Y."/>
            <person name="Jocker A."/>
            <person name="Kenton S.M."/>
            <person name="Kim D.J."/>
            <person name="Klee K."/>
            <person name="Lai H."/>
            <person name="Lang C."/>
            <person name="Lin S."/>
            <person name="Macmil S.L."/>
            <person name="Magdelenat G."/>
            <person name="Matthews L."/>
            <person name="McCorrison J."/>
            <person name="Monaghan E.L."/>
            <person name="Mun J.H."/>
            <person name="Najar F.Z."/>
            <person name="Nicholson C."/>
            <person name="Noirot C."/>
            <person name="O'Bleness M."/>
            <person name="Paule C.R."/>
            <person name="Poulain J."/>
            <person name="Prion F."/>
            <person name="Qin B."/>
            <person name="Qu C."/>
            <person name="Retzel E.F."/>
            <person name="Riddle C."/>
            <person name="Sallet E."/>
            <person name="Samain S."/>
            <person name="Samson N."/>
            <person name="Sanders I."/>
            <person name="Saurat O."/>
            <person name="Scarpelli C."/>
            <person name="Schiex T."/>
            <person name="Segurens B."/>
            <person name="Severin A.J."/>
            <person name="Sherrier D.J."/>
            <person name="Shi R."/>
            <person name="Sims S."/>
            <person name="Singer S.R."/>
            <person name="Sinharoy S."/>
            <person name="Sterck L."/>
            <person name="Viollet A."/>
            <person name="Wang B.B."/>
            <person name="Wang K."/>
            <person name="Wang M."/>
            <person name="Wang X."/>
            <person name="Warfsmann J."/>
            <person name="Weissenbach J."/>
            <person name="White D.D."/>
            <person name="White J.D."/>
            <person name="Wiley G.B."/>
            <person name="Wincker P."/>
            <person name="Xing Y."/>
            <person name="Yang L."/>
            <person name="Yao Z."/>
            <person name="Ying F."/>
            <person name="Zhai J."/>
            <person name="Zhou L."/>
            <person name="Zuber A."/>
            <person name="Denarie J."/>
            <person name="Dixon R.A."/>
            <person name="May G.D."/>
            <person name="Schwartz D.C."/>
            <person name="Rogers J."/>
            <person name="Quetier F."/>
            <person name="Town C.D."/>
            <person name="Roe B.A."/>
        </authorList>
    </citation>
    <scope>NUCLEOTIDE SEQUENCE [LARGE SCALE GENOMIC DNA]</scope>
    <source>
        <strain evidence="2">A17</strain>
        <strain evidence="3 4">cv. Jemalong A17</strain>
    </source>
</reference>
<dbReference type="EnsemblPlants" id="AES82671">
    <property type="protein sequence ID" value="AES82671"/>
    <property type="gene ID" value="MTR_7g115110"/>
</dbReference>
<reference evidence="2 4" key="2">
    <citation type="journal article" date="2014" name="BMC Genomics">
        <title>An improved genome release (version Mt4.0) for the model legume Medicago truncatula.</title>
        <authorList>
            <person name="Tang H."/>
            <person name="Krishnakumar V."/>
            <person name="Bidwell S."/>
            <person name="Rosen B."/>
            <person name="Chan A."/>
            <person name="Zhou S."/>
            <person name="Gentzbittel L."/>
            <person name="Childs K.L."/>
            <person name="Yandell M."/>
            <person name="Gundlach H."/>
            <person name="Mayer K.F."/>
            <person name="Schwartz D.C."/>
            <person name="Town C.D."/>
        </authorList>
    </citation>
    <scope>GENOME REANNOTATION</scope>
    <source>
        <strain evidence="3 4">cv. Jemalong A17</strain>
    </source>
</reference>
<evidence type="ECO:0000259" key="1">
    <source>
        <dbReference type="Pfam" id="PF19530"/>
    </source>
</evidence>
<dbReference type="AlphaFoldDB" id="G7L1X3"/>
<sequence length="81" mass="9351">MFGIFLEMISFSGNFQTNNFNEIFQFLILLSSTLCIPLSVEYIECVKGKWFTGIVHRILVCITKIDLRIIDFYKTNSKCSG</sequence>
<proteinExistence type="predicted"/>
<gene>
    <name evidence="2" type="ordered locus">MTR_7g115110</name>
</gene>
<name>G7L1X3_MEDTR</name>